<dbReference type="Proteomes" id="UP000284660">
    <property type="component" value="Unassembled WGS sequence"/>
</dbReference>
<dbReference type="NCBIfam" id="TIGR04149">
    <property type="entry name" value="GG_sam_targ_CFB"/>
    <property type="match status" value="1"/>
</dbReference>
<dbReference type="AlphaFoldDB" id="A0A3R6BQE2"/>
<dbReference type="EMBL" id="QSJN01000011">
    <property type="protein sequence ID" value="RHD72409.1"/>
    <property type="molecule type" value="Genomic_DNA"/>
</dbReference>
<accession>A0A3R6BQE2</accession>
<gene>
    <name evidence="1" type="ORF">DW782_16250</name>
</gene>
<proteinExistence type="predicted"/>
<comment type="caution">
    <text evidence="1">The sequence shown here is derived from an EMBL/GenBank/DDBJ whole genome shotgun (WGS) entry which is preliminary data.</text>
</comment>
<dbReference type="RefSeq" id="WP_008779037.1">
    <property type="nucleotide sequence ID" value="NZ_JABAFE010000015.1"/>
</dbReference>
<reference evidence="1 2" key="1">
    <citation type="submission" date="2018-08" db="EMBL/GenBank/DDBJ databases">
        <title>A genome reference for cultivated species of the human gut microbiota.</title>
        <authorList>
            <person name="Zou Y."/>
            <person name="Xue W."/>
            <person name="Luo G."/>
        </authorList>
    </citation>
    <scope>NUCLEOTIDE SEQUENCE [LARGE SCALE GENOMIC DNA]</scope>
    <source>
        <strain evidence="1 2">AM30-4</strain>
    </source>
</reference>
<evidence type="ECO:0000313" key="2">
    <source>
        <dbReference type="Proteomes" id="UP000284660"/>
    </source>
</evidence>
<sequence>MKKIKKLTFSEMSKKQLDEKQLKTIKGGDYCTDKCGTSSSVIGSVYPGWQSLFF</sequence>
<protein>
    <submittedName>
        <fullName evidence="1">RSAM-modified peptide</fullName>
    </submittedName>
</protein>
<name>A0A3R6BQE2_PARDI</name>
<organism evidence="1 2">
    <name type="scientific">Parabacteroides distasonis</name>
    <dbReference type="NCBI Taxonomy" id="823"/>
    <lineage>
        <taxon>Bacteria</taxon>
        <taxon>Pseudomonadati</taxon>
        <taxon>Bacteroidota</taxon>
        <taxon>Bacteroidia</taxon>
        <taxon>Bacteroidales</taxon>
        <taxon>Tannerellaceae</taxon>
        <taxon>Parabacteroides</taxon>
    </lineage>
</organism>
<dbReference type="InterPro" id="IPR026408">
    <property type="entry name" value="GG_sam_targ_CFB"/>
</dbReference>
<evidence type="ECO:0000313" key="1">
    <source>
        <dbReference type="EMBL" id="RHD72409.1"/>
    </source>
</evidence>